<dbReference type="eggNOG" id="KOG1041">
    <property type="taxonomic scope" value="Eukaryota"/>
</dbReference>
<name>A0A1I7TI51_9PELO</name>
<protein>
    <submittedName>
        <fullName evidence="2">NR LBD domain-containing protein</fullName>
    </submittedName>
</protein>
<keyword evidence="1" id="KW-1185">Reference proteome</keyword>
<dbReference type="WBParaSite" id="Csp11.Scaffold620.g6161.t1">
    <property type="protein sequence ID" value="Csp11.Scaffold620.g6161.t1"/>
    <property type="gene ID" value="Csp11.Scaffold620.g6161"/>
</dbReference>
<sequence length="120" mass="13559">MKKTTTNKEERSNRKRTVWAIIVNTLINETVFKSNDELVCLFAAFSCTHQKSTSIASLPETADEYAKRGSEIFETYKLYRKTPKSGEQFAGGNLNCEDEQIPQPFSSVYPSTFCVDGQES</sequence>
<organism evidence="1 2">
    <name type="scientific">Caenorhabditis tropicalis</name>
    <dbReference type="NCBI Taxonomy" id="1561998"/>
    <lineage>
        <taxon>Eukaryota</taxon>
        <taxon>Metazoa</taxon>
        <taxon>Ecdysozoa</taxon>
        <taxon>Nematoda</taxon>
        <taxon>Chromadorea</taxon>
        <taxon>Rhabditida</taxon>
        <taxon>Rhabditina</taxon>
        <taxon>Rhabditomorpha</taxon>
        <taxon>Rhabditoidea</taxon>
        <taxon>Rhabditidae</taxon>
        <taxon>Peloderinae</taxon>
        <taxon>Caenorhabditis</taxon>
    </lineage>
</organism>
<reference evidence="2" key="1">
    <citation type="submission" date="2016-11" db="UniProtKB">
        <authorList>
            <consortium name="WormBaseParasite"/>
        </authorList>
    </citation>
    <scope>IDENTIFICATION</scope>
</reference>
<evidence type="ECO:0000313" key="1">
    <source>
        <dbReference type="Proteomes" id="UP000095282"/>
    </source>
</evidence>
<accession>A0A1I7TI51</accession>
<dbReference type="STRING" id="1561998.A0A1I7TI51"/>
<evidence type="ECO:0000313" key="2">
    <source>
        <dbReference type="WBParaSite" id="Csp11.Scaffold620.g6161.t1"/>
    </source>
</evidence>
<dbReference type="Proteomes" id="UP000095282">
    <property type="component" value="Unplaced"/>
</dbReference>
<dbReference type="AlphaFoldDB" id="A0A1I7TI51"/>
<proteinExistence type="predicted"/>